<dbReference type="InterPro" id="IPR050336">
    <property type="entry name" value="Chromosome_partition/occlusion"/>
</dbReference>
<dbReference type="SMART" id="SM00470">
    <property type="entry name" value="ParB"/>
    <property type="match status" value="1"/>
</dbReference>
<sequence length="289" mass="32281">MSQKIELVEIAEIRVANPRVRDKRKFAKVVESIRNVGLKKPIQVSPRVVAPGEPSGFDLVCGQGRMEAFQALGFTEIPAIVVEVSREEGMLMSLIENMARRNASPVELADEISRLKKLGYSNVAIGKKLDISDTAVGQLLKLGKAGEGRLIYEVMKGNVPLSVAIEIARVENPDQQREFLEAYQKENLNQAAIRTIRRVVLQRDVFGRELGTTVKGPRCTSAEGLVNTLKKEGQRQKLLIKKTKVCESRMVFTVEAMRRLFADEDFVTLLRAEKVETVPQELSEMMGET</sequence>
<evidence type="ECO:0000256" key="1">
    <source>
        <dbReference type="ARBA" id="ARBA00006295"/>
    </source>
</evidence>
<dbReference type="RefSeq" id="WP_264511814.1">
    <property type="nucleotide sequence ID" value="NZ_JAPDDR010000002.1"/>
</dbReference>
<dbReference type="NCBIfam" id="TIGR00180">
    <property type="entry name" value="parB_part"/>
    <property type="match status" value="1"/>
</dbReference>
<dbReference type="InterPro" id="IPR004437">
    <property type="entry name" value="ParB/RepB/Spo0J"/>
</dbReference>
<name>A0ABT3G0A5_9BACT</name>
<dbReference type="CDD" id="cd16411">
    <property type="entry name" value="ParB_N_like"/>
    <property type="match status" value="1"/>
</dbReference>
<organism evidence="3 4">
    <name type="scientific">Luteolibacter rhizosphaerae</name>
    <dbReference type="NCBI Taxonomy" id="2989719"/>
    <lineage>
        <taxon>Bacteria</taxon>
        <taxon>Pseudomonadati</taxon>
        <taxon>Verrucomicrobiota</taxon>
        <taxon>Verrucomicrobiia</taxon>
        <taxon>Verrucomicrobiales</taxon>
        <taxon>Verrucomicrobiaceae</taxon>
        <taxon>Luteolibacter</taxon>
    </lineage>
</organism>
<comment type="caution">
    <text evidence="3">The sequence shown here is derived from an EMBL/GenBank/DDBJ whole genome shotgun (WGS) entry which is preliminary data.</text>
</comment>
<dbReference type="Gene3D" id="3.90.1530.30">
    <property type="match status" value="1"/>
</dbReference>
<dbReference type="SUPFAM" id="SSF109709">
    <property type="entry name" value="KorB DNA-binding domain-like"/>
    <property type="match status" value="1"/>
</dbReference>
<keyword evidence="4" id="KW-1185">Reference proteome</keyword>
<dbReference type="Gene3D" id="1.10.10.2830">
    <property type="match status" value="1"/>
</dbReference>
<dbReference type="Pfam" id="PF02195">
    <property type="entry name" value="ParB_N"/>
    <property type="match status" value="1"/>
</dbReference>
<protein>
    <submittedName>
        <fullName evidence="3">ParB/RepB/Spo0J family partition protein</fullName>
    </submittedName>
</protein>
<dbReference type="Pfam" id="PF07506">
    <property type="entry name" value="RepB"/>
    <property type="match status" value="1"/>
</dbReference>
<reference evidence="3" key="1">
    <citation type="submission" date="2022-10" db="EMBL/GenBank/DDBJ databases">
        <title>Luteolibacter sp. GHJ8, whole genome shotgun sequencing project.</title>
        <authorList>
            <person name="Zhao G."/>
            <person name="Shen L."/>
        </authorList>
    </citation>
    <scope>NUCLEOTIDE SEQUENCE</scope>
    <source>
        <strain evidence="3">GHJ8</strain>
    </source>
</reference>
<accession>A0ABT3G0A5</accession>
<dbReference type="PANTHER" id="PTHR33375:SF1">
    <property type="entry name" value="CHROMOSOME-PARTITIONING PROTEIN PARB-RELATED"/>
    <property type="match status" value="1"/>
</dbReference>
<feature type="domain" description="ParB-like N-terminal" evidence="2">
    <location>
        <begin position="6"/>
        <end position="98"/>
    </location>
</feature>
<proteinExistence type="inferred from homology"/>
<evidence type="ECO:0000259" key="2">
    <source>
        <dbReference type="SMART" id="SM00470"/>
    </source>
</evidence>
<gene>
    <name evidence="3" type="ORF">OJ996_04980</name>
</gene>
<evidence type="ECO:0000313" key="3">
    <source>
        <dbReference type="EMBL" id="MCW1912914.1"/>
    </source>
</evidence>
<dbReference type="SUPFAM" id="SSF110849">
    <property type="entry name" value="ParB/Sulfiredoxin"/>
    <property type="match status" value="1"/>
</dbReference>
<evidence type="ECO:0000313" key="4">
    <source>
        <dbReference type="Proteomes" id="UP001165653"/>
    </source>
</evidence>
<comment type="similarity">
    <text evidence="1">Belongs to the ParB family.</text>
</comment>
<dbReference type="Proteomes" id="UP001165653">
    <property type="component" value="Unassembled WGS sequence"/>
</dbReference>
<dbReference type="InterPro" id="IPR011111">
    <property type="entry name" value="Plasmid_RepB"/>
</dbReference>
<dbReference type="EMBL" id="JAPDDR010000002">
    <property type="protein sequence ID" value="MCW1912914.1"/>
    <property type="molecule type" value="Genomic_DNA"/>
</dbReference>
<dbReference type="InterPro" id="IPR003115">
    <property type="entry name" value="ParB_N"/>
</dbReference>
<dbReference type="InterPro" id="IPR036086">
    <property type="entry name" value="ParB/Sulfiredoxin_sf"/>
</dbReference>
<dbReference type="PANTHER" id="PTHR33375">
    <property type="entry name" value="CHROMOSOME-PARTITIONING PROTEIN PARB-RELATED"/>
    <property type="match status" value="1"/>
</dbReference>